<dbReference type="Pfam" id="PF00149">
    <property type="entry name" value="Metallophos"/>
    <property type="match status" value="1"/>
</dbReference>
<evidence type="ECO:0000256" key="4">
    <source>
        <dbReference type="ARBA" id="ARBA00025742"/>
    </source>
</evidence>
<dbReference type="PANTHER" id="PTHR42988">
    <property type="entry name" value="PHOSPHOHYDROLASE"/>
    <property type="match status" value="1"/>
</dbReference>
<dbReference type="Gene3D" id="3.60.21.40">
    <property type="entry name" value="GpdQ, catalytic alpha/beta sandwich domain"/>
    <property type="match status" value="1"/>
</dbReference>
<dbReference type="AlphaFoldDB" id="A0A285PK41"/>
<reference evidence="6 7" key="1">
    <citation type="submission" date="2017-09" db="EMBL/GenBank/DDBJ databases">
        <authorList>
            <person name="Ehlers B."/>
            <person name="Leendertz F.H."/>
        </authorList>
    </citation>
    <scope>NUCLEOTIDE SEQUENCE [LARGE SCALE GENOMIC DNA]</scope>
    <source>
        <strain evidence="6 7">DSM 18289</strain>
    </source>
</reference>
<dbReference type="PANTHER" id="PTHR42988:SF2">
    <property type="entry name" value="CYCLIC NUCLEOTIDE PHOSPHODIESTERASE CBUA0032-RELATED"/>
    <property type="match status" value="1"/>
</dbReference>
<keyword evidence="2" id="KW-0378">Hydrolase</keyword>
<evidence type="ECO:0000259" key="5">
    <source>
        <dbReference type="Pfam" id="PF00149"/>
    </source>
</evidence>
<dbReference type="InterPro" id="IPR042281">
    <property type="entry name" value="GpdQ_beta-strand"/>
</dbReference>
<dbReference type="GO" id="GO:0004112">
    <property type="term" value="F:cyclic-nucleotide phosphodiesterase activity"/>
    <property type="evidence" value="ECO:0007669"/>
    <property type="project" value="InterPro"/>
</dbReference>
<sequence>MTRILQISDTHIVAPGSLYYGKVDTRAALRMAIERINHDLERIGPIDYVIVSGDLVEHGKPEEYAAFKATMADLKLPYLALPGNHDCRETMRKSFADQDWMPEDGPIQWVREFEDFCLVGLDTSVTDAPHGQLTKAGLAFLSETMQRLNGKPLMIILHHPPIRMGIRPMDDINLIEAERFKTLVASYKGPCKICCGHVHQLVTSRFAEADLIIAPGVSHGVTLELREDVPYSFTIENGGMLLHDYRDGFQSIQIPVAPASPSIPFS</sequence>
<protein>
    <submittedName>
        <fullName evidence="6">Calcineurin-like phosphoesterase</fullName>
    </submittedName>
</protein>
<dbReference type="InterPro" id="IPR050884">
    <property type="entry name" value="CNP_phosphodiesterase-III"/>
</dbReference>
<feature type="domain" description="Calcineurin-like phosphoesterase" evidence="5">
    <location>
        <begin position="3"/>
        <end position="200"/>
    </location>
</feature>
<gene>
    <name evidence="6" type="ORF">SAMN06265368_3354</name>
</gene>
<name>A0A285PK41_9HYPH</name>
<dbReference type="Proteomes" id="UP000219439">
    <property type="component" value="Unassembled WGS sequence"/>
</dbReference>
<evidence type="ECO:0000256" key="2">
    <source>
        <dbReference type="ARBA" id="ARBA00022801"/>
    </source>
</evidence>
<keyword evidence="1" id="KW-0479">Metal-binding</keyword>
<dbReference type="InterPro" id="IPR029052">
    <property type="entry name" value="Metallo-depent_PP-like"/>
</dbReference>
<dbReference type="GO" id="GO:0046872">
    <property type="term" value="F:metal ion binding"/>
    <property type="evidence" value="ECO:0007669"/>
    <property type="project" value="UniProtKB-KW"/>
</dbReference>
<organism evidence="6 7">
    <name type="scientific">Cohaesibacter gelatinilyticus</name>
    <dbReference type="NCBI Taxonomy" id="372072"/>
    <lineage>
        <taxon>Bacteria</taxon>
        <taxon>Pseudomonadati</taxon>
        <taxon>Pseudomonadota</taxon>
        <taxon>Alphaproteobacteria</taxon>
        <taxon>Hyphomicrobiales</taxon>
        <taxon>Cohaesibacteraceae</taxon>
    </lineage>
</organism>
<keyword evidence="7" id="KW-1185">Reference proteome</keyword>
<evidence type="ECO:0000313" key="7">
    <source>
        <dbReference type="Proteomes" id="UP000219439"/>
    </source>
</evidence>
<evidence type="ECO:0000256" key="1">
    <source>
        <dbReference type="ARBA" id="ARBA00022723"/>
    </source>
</evidence>
<evidence type="ECO:0000256" key="3">
    <source>
        <dbReference type="ARBA" id="ARBA00023004"/>
    </source>
</evidence>
<dbReference type="RefSeq" id="WP_170956150.1">
    <property type="nucleotide sequence ID" value="NZ_OBEL01000004.1"/>
</dbReference>
<comment type="similarity">
    <text evidence="4">Belongs to the cyclic nucleotide phosphodiesterase class-III family.</text>
</comment>
<keyword evidence="3" id="KW-0408">Iron</keyword>
<dbReference type="Gene3D" id="3.30.750.180">
    <property type="entry name" value="GpdQ, beta-strand dimerisation domain"/>
    <property type="match status" value="1"/>
</dbReference>
<dbReference type="InterPro" id="IPR042283">
    <property type="entry name" value="GpdQ_catalytic"/>
</dbReference>
<evidence type="ECO:0000313" key="6">
    <source>
        <dbReference type="EMBL" id="SNZ20251.1"/>
    </source>
</evidence>
<dbReference type="InterPro" id="IPR004843">
    <property type="entry name" value="Calcineurin-like_PHP"/>
</dbReference>
<proteinExistence type="inferred from homology"/>
<dbReference type="InterPro" id="IPR026575">
    <property type="entry name" value="GpdQ/CpdA-like"/>
</dbReference>
<dbReference type="EMBL" id="OBEL01000004">
    <property type="protein sequence ID" value="SNZ20251.1"/>
    <property type="molecule type" value="Genomic_DNA"/>
</dbReference>
<dbReference type="SUPFAM" id="SSF56300">
    <property type="entry name" value="Metallo-dependent phosphatases"/>
    <property type="match status" value="1"/>
</dbReference>
<accession>A0A285PK41</accession>
<dbReference type="CDD" id="cd07402">
    <property type="entry name" value="MPP_GpdQ"/>
    <property type="match status" value="1"/>
</dbReference>